<organism evidence="2">
    <name type="scientific">Rhizophora mucronata</name>
    <name type="common">Asiatic mangrove</name>
    <dbReference type="NCBI Taxonomy" id="61149"/>
    <lineage>
        <taxon>Eukaryota</taxon>
        <taxon>Viridiplantae</taxon>
        <taxon>Streptophyta</taxon>
        <taxon>Embryophyta</taxon>
        <taxon>Tracheophyta</taxon>
        <taxon>Spermatophyta</taxon>
        <taxon>Magnoliopsida</taxon>
        <taxon>eudicotyledons</taxon>
        <taxon>Gunneridae</taxon>
        <taxon>Pentapetalae</taxon>
        <taxon>rosids</taxon>
        <taxon>fabids</taxon>
        <taxon>Malpighiales</taxon>
        <taxon>Rhizophoraceae</taxon>
        <taxon>Rhizophora</taxon>
    </lineage>
</organism>
<dbReference type="AlphaFoldDB" id="A0A2P2JV78"/>
<feature type="compositionally biased region" description="Basic residues" evidence="1">
    <location>
        <begin position="1"/>
        <end position="12"/>
    </location>
</feature>
<sequence>MDRRTAKKRQRSRIILGTENFAGQ</sequence>
<evidence type="ECO:0000256" key="1">
    <source>
        <dbReference type="SAM" id="MobiDB-lite"/>
    </source>
</evidence>
<proteinExistence type="predicted"/>
<reference evidence="2" key="1">
    <citation type="submission" date="2018-02" db="EMBL/GenBank/DDBJ databases">
        <title>Rhizophora mucronata_Transcriptome.</title>
        <authorList>
            <person name="Meera S.P."/>
            <person name="Sreeshan A."/>
            <person name="Augustine A."/>
        </authorList>
    </citation>
    <scope>NUCLEOTIDE SEQUENCE</scope>
    <source>
        <tissue evidence="2">Leaf</tissue>
    </source>
</reference>
<protein>
    <submittedName>
        <fullName evidence="2">Uncharacterized protein</fullName>
    </submittedName>
</protein>
<feature type="region of interest" description="Disordered" evidence="1">
    <location>
        <begin position="1"/>
        <end position="24"/>
    </location>
</feature>
<accession>A0A2P2JV78</accession>
<name>A0A2P2JV78_RHIMU</name>
<dbReference type="EMBL" id="GGEC01016877">
    <property type="protein sequence ID" value="MBW97360.1"/>
    <property type="molecule type" value="Transcribed_RNA"/>
</dbReference>
<evidence type="ECO:0000313" key="2">
    <source>
        <dbReference type="EMBL" id="MBW97360.1"/>
    </source>
</evidence>